<proteinExistence type="predicted"/>
<dbReference type="AlphaFoldDB" id="A0A7W0CCZ1"/>
<feature type="domain" description="ABM" evidence="1">
    <location>
        <begin position="1"/>
        <end position="91"/>
    </location>
</feature>
<dbReference type="InterPro" id="IPR011008">
    <property type="entry name" value="Dimeric_a/b-barrel"/>
</dbReference>
<dbReference type="SUPFAM" id="SSF54909">
    <property type="entry name" value="Dimeric alpha+beta barrel"/>
    <property type="match status" value="1"/>
</dbReference>
<keyword evidence="3" id="KW-1185">Reference proteome</keyword>
<dbReference type="Gene3D" id="3.30.70.100">
    <property type="match status" value="1"/>
</dbReference>
<dbReference type="InterPro" id="IPR007138">
    <property type="entry name" value="ABM_dom"/>
</dbReference>
<dbReference type="RefSeq" id="WP_344980537.1">
    <property type="nucleotide sequence ID" value="NZ_BAABAM010000001.1"/>
</dbReference>
<comment type="caution">
    <text evidence="2">The sequence shown here is derived from an EMBL/GenBank/DDBJ whole genome shotgun (WGS) entry which is preliminary data.</text>
</comment>
<dbReference type="Pfam" id="PF03992">
    <property type="entry name" value="ABM"/>
    <property type="match status" value="1"/>
</dbReference>
<reference evidence="2 3" key="1">
    <citation type="submission" date="2020-07" db="EMBL/GenBank/DDBJ databases">
        <title>Genomic Encyclopedia of Type Strains, Phase IV (KMG-IV): sequencing the most valuable type-strain genomes for metagenomic binning, comparative biology and taxonomic classification.</title>
        <authorList>
            <person name="Goeker M."/>
        </authorList>
    </citation>
    <scope>NUCLEOTIDE SEQUENCE [LARGE SCALE GENOMIC DNA]</scope>
    <source>
        <strain evidence="2 3">DSM 45533</strain>
    </source>
</reference>
<evidence type="ECO:0000313" key="3">
    <source>
        <dbReference type="Proteomes" id="UP000530928"/>
    </source>
</evidence>
<evidence type="ECO:0000313" key="2">
    <source>
        <dbReference type="EMBL" id="MBA2888874.1"/>
    </source>
</evidence>
<gene>
    <name evidence="2" type="ORF">HNR30_000209</name>
</gene>
<keyword evidence="2" id="KW-0560">Oxidoreductase</keyword>
<dbReference type="GO" id="GO:0004497">
    <property type="term" value="F:monooxygenase activity"/>
    <property type="evidence" value="ECO:0007669"/>
    <property type="project" value="UniProtKB-KW"/>
</dbReference>
<dbReference type="EMBL" id="JACDUR010000001">
    <property type="protein sequence ID" value="MBA2888874.1"/>
    <property type="molecule type" value="Genomic_DNA"/>
</dbReference>
<sequence>MRTWRGWTRPEDAPAYETYLMKTGFAGYTSTPGNLGVHFTRREVDGRAEFFLLSYWESMEAVRAFAGEDPSVAVFYDEDDDFLIDRERTVEHYEVFASA</sequence>
<dbReference type="Proteomes" id="UP000530928">
    <property type="component" value="Unassembled WGS sequence"/>
</dbReference>
<evidence type="ECO:0000259" key="1">
    <source>
        <dbReference type="PROSITE" id="PS51725"/>
    </source>
</evidence>
<keyword evidence="2" id="KW-0503">Monooxygenase</keyword>
<accession>A0A7W0CCZ1</accession>
<name>A0A7W0CCZ1_9ACTN</name>
<dbReference type="PROSITE" id="PS51725">
    <property type="entry name" value="ABM"/>
    <property type="match status" value="1"/>
</dbReference>
<organism evidence="2 3">
    <name type="scientific">Nonomuraea soli</name>
    <dbReference type="NCBI Taxonomy" id="1032476"/>
    <lineage>
        <taxon>Bacteria</taxon>
        <taxon>Bacillati</taxon>
        <taxon>Actinomycetota</taxon>
        <taxon>Actinomycetes</taxon>
        <taxon>Streptosporangiales</taxon>
        <taxon>Streptosporangiaceae</taxon>
        <taxon>Nonomuraea</taxon>
    </lineage>
</organism>
<protein>
    <submittedName>
        <fullName evidence="2">Heme-degrading monooxygenase HmoA</fullName>
    </submittedName>
</protein>